<dbReference type="PANTHER" id="PTHR47514:SF1">
    <property type="entry name" value="TRANSKETOLASE N-TERMINAL SECTION-RELATED"/>
    <property type="match status" value="1"/>
</dbReference>
<dbReference type="Pfam" id="PF00456">
    <property type="entry name" value="Transketolase_N"/>
    <property type="match status" value="1"/>
</dbReference>
<dbReference type="OrthoDB" id="8732661at2"/>
<evidence type="ECO:0000313" key="6">
    <source>
        <dbReference type="Proteomes" id="UP000008139"/>
    </source>
</evidence>
<dbReference type="AlphaFoldDB" id="F2LWE8"/>
<organism evidence="5 6">
    <name type="scientific">Hippea maritima (strain ATCC 700847 / DSM 10411 / MH2)</name>
    <dbReference type="NCBI Taxonomy" id="760142"/>
    <lineage>
        <taxon>Bacteria</taxon>
        <taxon>Pseudomonadati</taxon>
        <taxon>Campylobacterota</taxon>
        <taxon>Desulfurellia</taxon>
        <taxon>Desulfurellales</taxon>
        <taxon>Hippeaceae</taxon>
        <taxon>Hippea</taxon>
    </lineage>
</organism>
<comment type="similarity">
    <text evidence="2">Belongs to the transketolase family.</text>
</comment>
<name>F2LWE8_HIPMA</name>
<gene>
    <name evidence="5" type="ordered locus">Hipma_0011</name>
</gene>
<dbReference type="EC" id="2.2.1.1" evidence="5"/>
<reference evidence="5 6" key="1">
    <citation type="journal article" date="2011" name="Stand. Genomic Sci.">
        <title>Complete genome sequence of the thermophilic sulfur-reducer Hippea maritima type strain (MH(2)).</title>
        <authorList>
            <person name="Huntemann M."/>
            <person name="Lu M."/>
            <person name="Nolan M."/>
            <person name="Lapidus A."/>
            <person name="Lucas S."/>
            <person name="Hammon N."/>
            <person name="Deshpande S."/>
            <person name="Cheng J.F."/>
            <person name="Tapia R."/>
            <person name="Han C."/>
            <person name="Goodwin L."/>
            <person name="Pitluck S."/>
            <person name="Liolios K."/>
            <person name="Pagani I."/>
            <person name="Ivanova N."/>
            <person name="Ovchinikova G."/>
            <person name="Pati A."/>
            <person name="Chen A."/>
            <person name="Palaniappan K."/>
            <person name="Land M."/>
            <person name="Hauser L."/>
            <person name="Jeffries C.D."/>
            <person name="Detter J.C."/>
            <person name="Brambilla E.M."/>
            <person name="Rohde M."/>
            <person name="Spring S."/>
            <person name="Goker M."/>
            <person name="Woyke T."/>
            <person name="Bristow J."/>
            <person name="Eisen J.A."/>
            <person name="Markowitz V."/>
            <person name="Hugenholtz P."/>
            <person name="Kyrpides N.C."/>
            <person name="Klenk H.P."/>
            <person name="Mavromatis K."/>
        </authorList>
    </citation>
    <scope>NUCLEOTIDE SEQUENCE [LARGE SCALE GENOMIC DNA]</scope>
    <source>
        <strain evidence="6">ATCC 700847 / DSM 10411 / MH2</strain>
    </source>
</reference>
<dbReference type="eggNOG" id="COG3959">
    <property type="taxonomic scope" value="Bacteria"/>
</dbReference>
<dbReference type="STRING" id="760142.Hipma_0011"/>
<dbReference type="GO" id="GO:0004802">
    <property type="term" value="F:transketolase activity"/>
    <property type="evidence" value="ECO:0007669"/>
    <property type="project" value="UniProtKB-EC"/>
</dbReference>
<dbReference type="Gene3D" id="3.40.50.970">
    <property type="match status" value="1"/>
</dbReference>
<comment type="cofactor">
    <cofactor evidence="1">
        <name>thiamine diphosphate</name>
        <dbReference type="ChEBI" id="CHEBI:58937"/>
    </cofactor>
</comment>
<feature type="domain" description="Transketolase N-terminal" evidence="4">
    <location>
        <begin position="20"/>
        <end position="267"/>
    </location>
</feature>
<dbReference type="InParanoid" id="F2LWE8"/>
<dbReference type="KEGG" id="hmr:Hipma_0011"/>
<dbReference type="RefSeq" id="WP_013681039.1">
    <property type="nucleotide sequence ID" value="NC_015318.1"/>
</dbReference>
<proteinExistence type="inferred from homology"/>
<dbReference type="InterPro" id="IPR005474">
    <property type="entry name" value="Transketolase_N"/>
</dbReference>
<dbReference type="PANTHER" id="PTHR47514">
    <property type="entry name" value="TRANSKETOLASE N-TERMINAL SECTION-RELATED"/>
    <property type="match status" value="1"/>
</dbReference>
<dbReference type="SUPFAM" id="SSF52518">
    <property type="entry name" value="Thiamin diphosphate-binding fold (THDP-binding)"/>
    <property type="match status" value="1"/>
</dbReference>
<keyword evidence="5" id="KW-0808">Transferase</keyword>
<dbReference type="HOGENOM" id="CLU_009227_4_1_7"/>
<dbReference type="CDD" id="cd02012">
    <property type="entry name" value="TPP_TK"/>
    <property type="match status" value="1"/>
</dbReference>
<evidence type="ECO:0000256" key="1">
    <source>
        <dbReference type="ARBA" id="ARBA00001964"/>
    </source>
</evidence>
<sequence>MGEFSNLEKIARDLRKDILIMLNKAGSGHSGGSLSVLDILVALYFGGIMNYKPEDPEWEDRDRLVLSKGHACPALYAVLAKAGFFDRDLLWTLRKLGSPLQGHPDSKKLKGIEASTGSLGNGISQAVGMALAAKVLKKRYKVFCVMGDGELQEGIVWEAFMAANHYKLSNLVVIIDYNGLQIDGACNQVMNINPLKDKLEAFGFRTYEIGGHVYKNLIDTLTTAKRNVISPTAIIARTVKGYGVSFMANRVEYHGVAPADEELEKALKELDNGV</sequence>
<evidence type="ECO:0000313" key="5">
    <source>
        <dbReference type="EMBL" id="AEA32994.1"/>
    </source>
</evidence>
<protein>
    <submittedName>
        <fullName evidence="5">Transketolase</fullName>
        <ecNumber evidence="5">2.2.1.1</ecNumber>
    </submittedName>
</protein>
<evidence type="ECO:0000256" key="2">
    <source>
        <dbReference type="ARBA" id="ARBA00007131"/>
    </source>
</evidence>
<dbReference type="Proteomes" id="UP000008139">
    <property type="component" value="Chromosome"/>
</dbReference>
<evidence type="ECO:0000256" key="3">
    <source>
        <dbReference type="ARBA" id="ARBA00023052"/>
    </source>
</evidence>
<keyword evidence="6" id="KW-1185">Reference proteome</keyword>
<reference evidence="6" key="2">
    <citation type="submission" date="2011-03" db="EMBL/GenBank/DDBJ databases">
        <title>The complete genome of Hippea maritima DSM 10411.</title>
        <authorList>
            <consortium name="US DOE Joint Genome Institute (JGI-PGF)"/>
            <person name="Lucas S."/>
            <person name="Copeland A."/>
            <person name="Lapidus A."/>
            <person name="Bruce D."/>
            <person name="Goodwin L."/>
            <person name="Pitluck S."/>
            <person name="Peters L."/>
            <person name="Kyrpides N."/>
            <person name="Mavromatis K."/>
            <person name="Pagani I."/>
            <person name="Ivanova N."/>
            <person name="Mikhailova N."/>
            <person name="Lu M."/>
            <person name="Detter J.C."/>
            <person name="Tapia R."/>
            <person name="Han C."/>
            <person name="Land M."/>
            <person name="Hauser L."/>
            <person name="Markowitz V."/>
            <person name="Cheng J.-F."/>
            <person name="Hugenholtz P."/>
            <person name="Woyke T."/>
            <person name="Wu D."/>
            <person name="Spring S."/>
            <person name="Schroeder M."/>
            <person name="Brambilla E."/>
            <person name="Klenk H.-P."/>
            <person name="Eisen J.A."/>
        </authorList>
    </citation>
    <scope>NUCLEOTIDE SEQUENCE [LARGE SCALE GENOMIC DNA]</scope>
    <source>
        <strain evidence="6">ATCC 700847 / DSM 10411 / MH2</strain>
    </source>
</reference>
<dbReference type="InterPro" id="IPR029061">
    <property type="entry name" value="THDP-binding"/>
</dbReference>
<keyword evidence="3" id="KW-0786">Thiamine pyrophosphate</keyword>
<dbReference type="EMBL" id="CP002606">
    <property type="protein sequence ID" value="AEA32994.1"/>
    <property type="molecule type" value="Genomic_DNA"/>
</dbReference>
<evidence type="ECO:0000259" key="4">
    <source>
        <dbReference type="Pfam" id="PF00456"/>
    </source>
</evidence>
<accession>F2LWE8</accession>